<evidence type="ECO:0000256" key="6">
    <source>
        <dbReference type="RuleBase" id="RU003355"/>
    </source>
</evidence>
<dbReference type="PROSITE" id="PS51892">
    <property type="entry name" value="SUBTILASE"/>
    <property type="match status" value="1"/>
</dbReference>
<feature type="compositionally biased region" description="Low complexity" evidence="7">
    <location>
        <begin position="386"/>
        <end position="398"/>
    </location>
</feature>
<evidence type="ECO:0000313" key="12">
    <source>
        <dbReference type="Proteomes" id="UP001207337"/>
    </source>
</evidence>
<proteinExistence type="inferred from homology"/>
<evidence type="ECO:0000313" key="11">
    <source>
        <dbReference type="EMBL" id="MCW9712967.1"/>
    </source>
</evidence>
<evidence type="ECO:0000256" key="1">
    <source>
        <dbReference type="ARBA" id="ARBA00011073"/>
    </source>
</evidence>
<dbReference type="SUPFAM" id="SSF54897">
    <property type="entry name" value="Protease propeptides/inhibitors"/>
    <property type="match status" value="1"/>
</dbReference>
<evidence type="ECO:0000259" key="10">
    <source>
        <dbReference type="Pfam" id="PF05922"/>
    </source>
</evidence>
<feature type="chain" id="PRO_5046278353" evidence="8">
    <location>
        <begin position="22"/>
        <end position="409"/>
    </location>
</feature>
<dbReference type="PROSITE" id="PS00137">
    <property type="entry name" value="SUBTILASE_HIS"/>
    <property type="match status" value="1"/>
</dbReference>
<keyword evidence="12" id="KW-1185">Reference proteome</keyword>
<evidence type="ECO:0000256" key="2">
    <source>
        <dbReference type="ARBA" id="ARBA00022670"/>
    </source>
</evidence>
<dbReference type="RefSeq" id="WP_265789343.1">
    <property type="nucleotide sequence ID" value="NZ_BAABRS010000002.1"/>
</dbReference>
<dbReference type="InterPro" id="IPR037045">
    <property type="entry name" value="S8pro/Inhibitor_I9_sf"/>
</dbReference>
<feature type="domain" description="Peptidase S8/S53" evidence="9">
    <location>
        <begin position="173"/>
        <end position="383"/>
    </location>
</feature>
<dbReference type="EMBL" id="JAJNDC010000002">
    <property type="protein sequence ID" value="MCW9712967.1"/>
    <property type="molecule type" value="Genomic_DNA"/>
</dbReference>
<evidence type="ECO:0000256" key="4">
    <source>
        <dbReference type="ARBA" id="ARBA00022825"/>
    </source>
</evidence>
<dbReference type="InterPro" id="IPR036852">
    <property type="entry name" value="Peptidase_S8/S53_dom_sf"/>
</dbReference>
<comment type="similarity">
    <text evidence="1 5 6">Belongs to the peptidase S8 family.</text>
</comment>
<dbReference type="InterPro" id="IPR010259">
    <property type="entry name" value="S8pro/Inhibitor_I9"/>
</dbReference>
<accession>A0ABT3PYN7</accession>
<name>A0ABT3PYN7_9BACT</name>
<protein>
    <submittedName>
        <fullName evidence="11">S8 family serine peptidase</fullName>
    </submittedName>
</protein>
<organism evidence="11 12">
    <name type="scientific">Fodinibius salicampi</name>
    <dbReference type="NCBI Taxonomy" id="1920655"/>
    <lineage>
        <taxon>Bacteria</taxon>
        <taxon>Pseudomonadati</taxon>
        <taxon>Balneolota</taxon>
        <taxon>Balneolia</taxon>
        <taxon>Balneolales</taxon>
        <taxon>Balneolaceae</taxon>
        <taxon>Fodinibius</taxon>
    </lineage>
</organism>
<feature type="signal peptide" evidence="8">
    <location>
        <begin position="1"/>
        <end position="21"/>
    </location>
</feature>
<dbReference type="InterPro" id="IPR022398">
    <property type="entry name" value="Peptidase_S8_His-AS"/>
</dbReference>
<keyword evidence="4 5" id="KW-0720">Serine protease</keyword>
<feature type="region of interest" description="Disordered" evidence="7">
    <location>
        <begin position="385"/>
        <end position="409"/>
    </location>
</feature>
<keyword evidence="2 5" id="KW-0645">Protease</keyword>
<dbReference type="InterPro" id="IPR023827">
    <property type="entry name" value="Peptidase_S8_Asp-AS"/>
</dbReference>
<feature type="active site" description="Charge relay system" evidence="5">
    <location>
        <position position="211"/>
    </location>
</feature>
<dbReference type="InterPro" id="IPR015500">
    <property type="entry name" value="Peptidase_S8_subtilisin-rel"/>
</dbReference>
<evidence type="ECO:0000256" key="8">
    <source>
        <dbReference type="SAM" id="SignalP"/>
    </source>
</evidence>
<dbReference type="InterPro" id="IPR023828">
    <property type="entry name" value="Peptidase_S8_Ser-AS"/>
</dbReference>
<dbReference type="PANTHER" id="PTHR43806:SF11">
    <property type="entry name" value="CEREVISIN-RELATED"/>
    <property type="match status" value="1"/>
</dbReference>
<keyword evidence="8" id="KW-0732">Signal</keyword>
<dbReference type="Pfam" id="PF00082">
    <property type="entry name" value="Peptidase_S8"/>
    <property type="match status" value="1"/>
</dbReference>
<dbReference type="PROSITE" id="PS00138">
    <property type="entry name" value="SUBTILASE_SER"/>
    <property type="match status" value="1"/>
</dbReference>
<comment type="caution">
    <text evidence="11">The sequence shown here is derived from an EMBL/GenBank/DDBJ whole genome shotgun (WGS) entry which is preliminary data.</text>
</comment>
<dbReference type="Pfam" id="PF05922">
    <property type="entry name" value="Inhibitor_I9"/>
    <property type="match status" value="1"/>
</dbReference>
<dbReference type="PRINTS" id="PR00723">
    <property type="entry name" value="SUBTILISIN"/>
</dbReference>
<keyword evidence="3 5" id="KW-0378">Hydrolase</keyword>
<dbReference type="Gene3D" id="3.30.70.80">
    <property type="entry name" value="Peptidase S8 propeptide/proteinase inhibitor I9"/>
    <property type="match status" value="1"/>
</dbReference>
<dbReference type="SUPFAM" id="SSF52743">
    <property type="entry name" value="Subtilisin-like"/>
    <property type="match status" value="1"/>
</dbReference>
<dbReference type="InterPro" id="IPR000209">
    <property type="entry name" value="Peptidase_S8/S53_dom"/>
</dbReference>
<feature type="active site" description="Charge relay system" evidence="5">
    <location>
        <position position="372"/>
    </location>
</feature>
<feature type="active site" description="Charge relay system" evidence="5">
    <location>
        <position position="175"/>
    </location>
</feature>
<dbReference type="PANTHER" id="PTHR43806">
    <property type="entry name" value="PEPTIDASE S8"/>
    <property type="match status" value="1"/>
</dbReference>
<dbReference type="PROSITE" id="PS51257">
    <property type="entry name" value="PROKAR_LIPOPROTEIN"/>
    <property type="match status" value="1"/>
</dbReference>
<gene>
    <name evidence="11" type="ORF">LQ318_08620</name>
</gene>
<dbReference type="InterPro" id="IPR050131">
    <property type="entry name" value="Peptidase_S8_subtilisin-like"/>
</dbReference>
<reference evidence="11 12" key="1">
    <citation type="submission" date="2021-11" db="EMBL/GenBank/DDBJ databases">
        <title>Aliifidinibius sp. nov., a new bacterium isolated from saline soil.</title>
        <authorList>
            <person name="Galisteo C."/>
            <person name="De La Haba R."/>
            <person name="Sanchez-Porro C."/>
            <person name="Ventosa A."/>
        </authorList>
    </citation>
    <scope>NUCLEOTIDE SEQUENCE [LARGE SCALE GENOMIC DNA]</scope>
    <source>
        <strain evidence="11 12">KACC 190600</strain>
    </source>
</reference>
<evidence type="ECO:0000256" key="3">
    <source>
        <dbReference type="ARBA" id="ARBA00022801"/>
    </source>
</evidence>
<evidence type="ECO:0000256" key="7">
    <source>
        <dbReference type="SAM" id="MobiDB-lite"/>
    </source>
</evidence>
<evidence type="ECO:0000259" key="9">
    <source>
        <dbReference type="Pfam" id="PF00082"/>
    </source>
</evidence>
<feature type="domain" description="Inhibitor I9" evidence="10">
    <location>
        <begin position="49"/>
        <end position="128"/>
    </location>
</feature>
<sequence length="409" mass="42800">MRKILLRISVLAIILSFGLYACDQPTTNLQEDEQTEQKSQENGAAIEGQYIVVFNDKDAKGKALSDVKSVEELRNKVFSDYSIEADAVIGKYNTALKGFAARLDAGKLKDLKNDDRINYIEEDRFITLAPPGSCSPWPSCRDEDEEEEDSGQVVPWGIERVGGATANNGTAWIIDTGIDLDHPDLNVDTDRSAVFVDRGPGSGTPDDGNGHGTHVAGTIGAIDNNIDVVGVAAGASVVAVKVLDDRGSGSYSNVIEGIDYVAAIASAGDVANMSLGGGTSDAVDDAVRNAADQGIYFAIAAGNDGDDANNYSPARVEYNNVWTVSATDDTDTFASFSNWSGPTDPPIEYAAPGVDILSLWTDGGTDTISGTSMASPHVAGILLVTGGNPNSDGSASSDPDGDPDPIVQN</sequence>
<dbReference type="Gene3D" id="3.40.50.200">
    <property type="entry name" value="Peptidase S8/S53 domain"/>
    <property type="match status" value="1"/>
</dbReference>
<dbReference type="PROSITE" id="PS00136">
    <property type="entry name" value="SUBTILASE_ASP"/>
    <property type="match status" value="1"/>
</dbReference>
<evidence type="ECO:0000256" key="5">
    <source>
        <dbReference type="PROSITE-ProRule" id="PRU01240"/>
    </source>
</evidence>
<dbReference type="Proteomes" id="UP001207337">
    <property type="component" value="Unassembled WGS sequence"/>
</dbReference>